<organism evidence="8 9">
    <name type="scientific">Acetilactobacillus jinshanensis</name>
    <dbReference type="NCBI Taxonomy" id="1720083"/>
    <lineage>
        <taxon>Bacteria</taxon>
        <taxon>Bacillati</taxon>
        <taxon>Bacillota</taxon>
        <taxon>Bacilli</taxon>
        <taxon>Lactobacillales</taxon>
        <taxon>Lactobacillaceae</taxon>
        <taxon>Acetilactobacillus</taxon>
    </lineage>
</organism>
<dbReference type="Proteomes" id="UP000294321">
    <property type="component" value="Chromosome"/>
</dbReference>
<dbReference type="SMART" id="SM00471">
    <property type="entry name" value="HDc"/>
    <property type="match status" value="1"/>
</dbReference>
<evidence type="ECO:0000313" key="9">
    <source>
        <dbReference type="Proteomes" id="UP000294321"/>
    </source>
</evidence>
<dbReference type="NCBIfam" id="TIGR00488">
    <property type="entry name" value="bis(5'-nucleosyl)-tetraphosphatase (symmetrical) YqeK"/>
    <property type="match status" value="1"/>
</dbReference>
<dbReference type="AlphaFoldDB" id="A0A4P6ZLE8"/>
<evidence type="ECO:0000313" key="8">
    <source>
        <dbReference type="EMBL" id="QBP18665.1"/>
    </source>
</evidence>
<dbReference type="GO" id="GO:0046872">
    <property type="term" value="F:metal ion binding"/>
    <property type="evidence" value="ECO:0007669"/>
    <property type="project" value="UniProtKB-KW"/>
</dbReference>
<evidence type="ECO:0000256" key="1">
    <source>
        <dbReference type="ARBA" id="ARBA00012506"/>
    </source>
</evidence>
<dbReference type="EC" id="3.6.1.41" evidence="1"/>
<dbReference type="GO" id="GO:0000166">
    <property type="term" value="F:nucleotide binding"/>
    <property type="evidence" value="ECO:0007669"/>
    <property type="project" value="UniProtKB-KW"/>
</dbReference>
<dbReference type="InterPro" id="IPR005249">
    <property type="entry name" value="YqeK"/>
</dbReference>
<name>A0A4P6ZLE8_9LACO</name>
<gene>
    <name evidence="8" type="ORF">ELX58_05885</name>
</gene>
<dbReference type="OrthoDB" id="9782134at2"/>
<sequence>MAHALRKPRFEHCQRVEQMSIKLAKMYGVDPERAGIAGLVHDYAKQRPAKDFIKAIKKYKMDPILLQYGNPIWHGMVGWHFVQNELGINDAEILDAVKYHTVGNRYMTKLQQIVYMADYIEMGRDFPGVDLARKITFKNLQKGVAYQTKHTLEYLIQNNQNVFPKTLDTYNAWVPGSGVK</sequence>
<keyword evidence="4" id="KW-0378">Hydrolase</keyword>
<evidence type="ECO:0000256" key="2">
    <source>
        <dbReference type="ARBA" id="ARBA00022723"/>
    </source>
</evidence>
<dbReference type="GO" id="GO:0008803">
    <property type="term" value="F:bis(5'-nucleosyl)-tetraphosphatase (symmetrical) activity"/>
    <property type="evidence" value="ECO:0007669"/>
    <property type="project" value="UniProtKB-EC"/>
</dbReference>
<keyword evidence="5" id="KW-0408">Iron</keyword>
<evidence type="ECO:0000256" key="5">
    <source>
        <dbReference type="ARBA" id="ARBA00023004"/>
    </source>
</evidence>
<evidence type="ECO:0000259" key="7">
    <source>
        <dbReference type="SMART" id="SM00471"/>
    </source>
</evidence>
<keyword evidence="2" id="KW-0479">Metal-binding</keyword>
<evidence type="ECO:0000256" key="4">
    <source>
        <dbReference type="ARBA" id="ARBA00022801"/>
    </source>
</evidence>
<dbReference type="Pfam" id="PF01966">
    <property type="entry name" value="HD"/>
    <property type="match status" value="1"/>
</dbReference>
<dbReference type="InterPro" id="IPR006674">
    <property type="entry name" value="HD_domain"/>
</dbReference>
<dbReference type="EMBL" id="CP034726">
    <property type="protein sequence ID" value="QBP18665.1"/>
    <property type="molecule type" value="Genomic_DNA"/>
</dbReference>
<dbReference type="PANTHER" id="PTHR35795">
    <property type="entry name" value="SLR1885 PROTEIN"/>
    <property type="match status" value="1"/>
</dbReference>
<evidence type="ECO:0000256" key="6">
    <source>
        <dbReference type="ARBA" id="ARBA00049417"/>
    </source>
</evidence>
<keyword evidence="3" id="KW-0547">Nucleotide-binding</keyword>
<comment type="catalytic activity">
    <reaction evidence="6">
        <text>P(1),P(4)-bis(5'-adenosyl) tetraphosphate + H2O = 2 ADP + 2 H(+)</text>
        <dbReference type="Rhea" id="RHEA:24252"/>
        <dbReference type="ChEBI" id="CHEBI:15377"/>
        <dbReference type="ChEBI" id="CHEBI:15378"/>
        <dbReference type="ChEBI" id="CHEBI:58141"/>
        <dbReference type="ChEBI" id="CHEBI:456216"/>
        <dbReference type="EC" id="3.6.1.41"/>
    </reaction>
</comment>
<dbReference type="CDD" id="cd00077">
    <property type="entry name" value="HDc"/>
    <property type="match status" value="1"/>
</dbReference>
<dbReference type="InterPro" id="IPR051094">
    <property type="entry name" value="Diverse_Catalytic_Enzymes"/>
</dbReference>
<dbReference type="InterPro" id="IPR003607">
    <property type="entry name" value="HD/PDEase_dom"/>
</dbReference>
<accession>A0A4P6ZLE8</accession>
<dbReference type="SUPFAM" id="SSF109604">
    <property type="entry name" value="HD-domain/PDEase-like"/>
    <property type="match status" value="1"/>
</dbReference>
<dbReference type="Gene3D" id="1.10.3210.10">
    <property type="entry name" value="Hypothetical protein af1432"/>
    <property type="match status" value="1"/>
</dbReference>
<feature type="domain" description="HD/PDEase" evidence="7">
    <location>
        <begin position="5"/>
        <end position="132"/>
    </location>
</feature>
<dbReference type="RefSeq" id="WP_133442223.1">
    <property type="nucleotide sequence ID" value="NZ_CP034726.1"/>
</dbReference>
<evidence type="ECO:0000256" key="3">
    <source>
        <dbReference type="ARBA" id="ARBA00022741"/>
    </source>
</evidence>
<reference evidence="9" key="1">
    <citation type="submission" date="2018-12" db="EMBL/GenBank/DDBJ databases">
        <title>A new species of lactobacillus.</title>
        <authorList>
            <person name="Jian Y."/>
            <person name="Xin L."/>
            <person name="Hong Z.J."/>
            <person name="Ming L.Z."/>
            <person name="Hong X.Z."/>
        </authorList>
    </citation>
    <scope>NUCLEOTIDE SEQUENCE [LARGE SCALE GENOMIC DNA]</scope>
    <source>
        <strain evidence="9">HSLZ-75</strain>
    </source>
</reference>
<keyword evidence="9" id="KW-1185">Reference proteome</keyword>
<proteinExistence type="predicted"/>
<protein>
    <recommendedName>
        <fullName evidence="1">bis(5'-nucleosyl)-tetraphosphatase (symmetrical)</fullName>
        <ecNumber evidence="1">3.6.1.41</ecNumber>
    </recommendedName>
</protein>
<dbReference type="KEGG" id="lji:ELX58_05885"/>
<dbReference type="PANTHER" id="PTHR35795:SF1">
    <property type="entry name" value="BIS(5'-NUCLEOSYL)-TETRAPHOSPHATASE, SYMMETRICAL"/>
    <property type="match status" value="1"/>
</dbReference>